<evidence type="ECO:0000313" key="1">
    <source>
        <dbReference type="Proteomes" id="UP000001554"/>
    </source>
</evidence>
<accession>A0A9J7N568</accession>
<name>A0A9J7N568_BRAFL</name>
<dbReference type="RefSeq" id="XP_035689971.1">
    <property type="nucleotide sequence ID" value="XM_035834078.1"/>
</dbReference>
<dbReference type="AlphaFoldDB" id="A0A9J7N568"/>
<keyword evidence="1" id="KW-1185">Reference proteome</keyword>
<dbReference type="Proteomes" id="UP000001554">
    <property type="component" value="Chromosome 11"/>
</dbReference>
<dbReference type="KEGG" id="bfo:118425280"/>
<sequence length="166" mass="19165">MDCFKKSRGASRDGEYTQVHVKTDEFMTVANMRQEFLRMRSTNSHLKDCVRVLHQNNEKMRREALDQQMMISSLKSLHDKTEEEAREAKMKGDACSVVQEVMSHALAKIVAEKDQEATMKESMLSQTKEELACSRSEAAKFRDEVENLRVGKKDRPTLASFKKLFK</sequence>
<evidence type="ECO:0000313" key="2">
    <source>
        <dbReference type="RefSeq" id="XP_035689971.1"/>
    </source>
</evidence>
<dbReference type="GeneID" id="118425280"/>
<reference evidence="2" key="2">
    <citation type="submission" date="2025-08" db="UniProtKB">
        <authorList>
            <consortium name="RefSeq"/>
        </authorList>
    </citation>
    <scope>IDENTIFICATION</scope>
    <source>
        <strain evidence="2">S238N-H82</strain>
        <tissue evidence="2">Testes</tissue>
    </source>
</reference>
<reference evidence="1" key="1">
    <citation type="journal article" date="2020" name="Nat. Ecol. Evol.">
        <title>Deeply conserved synteny resolves early events in vertebrate evolution.</title>
        <authorList>
            <person name="Simakov O."/>
            <person name="Marletaz F."/>
            <person name="Yue J.X."/>
            <person name="O'Connell B."/>
            <person name="Jenkins J."/>
            <person name="Brandt A."/>
            <person name="Calef R."/>
            <person name="Tung C.H."/>
            <person name="Huang T.K."/>
            <person name="Schmutz J."/>
            <person name="Satoh N."/>
            <person name="Yu J.K."/>
            <person name="Putnam N.H."/>
            <person name="Green R.E."/>
            <person name="Rokhsar D.S."/>
        </authorList>
    </citation>
    <scope>NUCLEOTIDE SEQUENCE [LARGE SCALE GENOMIC DNA]</scope>
    <source>
        <strain evidence="1">S238N-H82</strain>
    </source>
</reference>
<gene>
    <name evidence="2" type="primary">LOC118425280</name>
</gene>
<protein>
    <submittedName>
        <fullName evidence="2">Uncharacterized protein LOC118425280 isoform X1</fullName>
    </submittedName>
</protein>
<organism evidence="1 2">
    <name type="scientific">Branchiostoma floridae</name>
    <name type="common">Florida lancelet</name>
    <name type="synonym">Amphioxus</name>
    <dbReference type="NCBI Taxonomy" id="7739"/>
    <lineage>
        <taxon>Eukaryota</taxon>
        <taxon>Metazoa</taxon>
        <taxon>Chordata</taxon>
        <taxon>Cephalochordata</taxon>
        <taxon>Leptocardii</taxon>
        <taxon>Amphioxiformes</taxon>
        <taxon>Branchiostomatidae</taxon>
        <taxon>Branchiostoma</taxon>
    </lineage>
</organism>
<proteinExistence type="predicted"/>